<proteinExistence type="inferred from homology"/>
<comment type="caution">
    <text evidence="17">The sequence shown here is derived from an EMBL/GenBank/DDBJ whole genome shotgun (WGS) entry which is preliminary data.</text>
</comment>
<feature type="transmembrane region" description="Helical" evidence="16">
    <location>
        <begin position="109"/>
        <end position="130"/>
    </location>
</feature>
<comment type="catalytic activity">
    <reaction evidence="15">
        <text>[GlcNAc-(1-&gt;4)-Mur2Ac(oyl-L-Ala-gamma-D-Glu-L-Lys-D-Ala-D-Ala)](n)-di-trans,octa-cis-undecaprenyl diphosphate + beta-D-GlcNAc-(1-&gt;4)-Mur2Ac(oyl-L-Ala-gamma-D-Glu-L-Lys-D-Ala-D-Ala)-di-trans,octa-cis-undecaprenyl diphosphate = [GlcNAc-(1-&gt;4)-Mur2Ac(oyl-L-Ala-gamma-D-Glu-L-Lys-D-Ala-D-Ala)](n+1)-di-trans,octa-cis-undecaprenyl diphosphate + di-trans,octa-cis-undecaprenyl diphosphate + H(+)</text>
        <dbReference type="Rhea" id="RHEA:23708"/>
        <dbReference type="Rhea" id="RHEA-COMP:9602"/>
        <dbReference type="Rhea" id="RHEA-COMP:9603"/>
        <dbReference type="ChEBI" id="CHEBI:15378"/>
        <dbReference type="ChEBI" id="CHEBI:58405"/>
        <dbReference type="ChEBI" id="CHEBI:60033"/>
        <dbReference type="ChEBI" id="CHEBI:78435"/>
        <dbReference type="EC" id="2.4.99.28"/>
    </reaction>
</comment>
<evidence type="ECO:0000256" key="16">
    <source>
        <dbReference type="SAM" id="Phobius"/>
    </source>
</evidence>
<protein>
    <recommendedName>
        <fullName evidence="12">Probable peptidoglycan glycosyltransferase FtsW</fullName>
        <ecNumber evidence="14">2.4.99.28</ecNumber>
    </recommendedName>
    <alternativeName>
        <fullName evidence="13">Cell division protein FtsW</fullName>
    </alternativeName>
    <alternativeName>
        <fullName evidence="10">Cell wall polymerase</fullName>
    </alternativeName>
    <alternativeName>
        <fullName evidence="9">Peptidoglycan polymerase</fullName>
    </alternativeName>
</protein>
<dbReference type="GO" id="GO:0015648">
    <property type="term" value="F:lipid-linked peptidoglycan transporter activity"/>
    <property type="evidence" value="ECO:0007669"/>
    <property type="project" value="TreeGrafter"/>
</dbReference>
<keyword evidence="18" id="KW-1185">Reference proteome</keyword>
<evidence type="ECO:0000256" key="11">
    <source>
        <dbReference type="ARBA" id="ARBA00038053"/>
    </source>
</evidence>
<evidence type="ECO:0000256" key="15">
    <source>
        <dbReference type="ARBA" id="ARBA00049902"/>
    </source>
</evidence>
<dbReference type="GO" id="GO:0051301">
    <property type="term" value="P:cell division"/>
    <property type="evidence" value="ECO:0007669"/>
    <property type="project" value="UniProtKB-KW"/>
</dbReference>
<evidence type="ECO:0000256" key="12">
    <source>
        <dbReference type="ARBA" id="ARBA00041185"/>
    </source>
</evidence>
<comment type="subcellular location">
    <subcellularLocation>
        <location evidence="1">Membrane</location>
        <topology evidence="1">Multi-pass membrane protein</topology>
    </subcellularLocation>
</comment>
<evidence type="ECO:0000256" key="6">
    <source>
        <dbReference type="ARBA" id="ARBA00022984"/>
    </source>
</evidence>
<accession>A0A292YBA6</accession>
<feature type="transmembrane region" description="Helical" evidence="16">
    <location>
        <begin position="287"/>
        <end position="306"/>
    </location>
</feature>
<evidence type="ECO:0000313" key="18">
    <source>
        <dbReference type="Proteomes" id="UP000217944"/>
    </source>
</evidence>
<evidence type="ECO:0000256" key="13">
    <source>
        <dbReference type="ARBA" id="ARBA00041418"/>
    </source>
</evidence>
<dbReference type="InterPro" id="IPR001182">
    <property type="entry name" value="FtsW/RodA"/>
</dbReference>
<evidence type="ECO:0000256" key="5">
    <source>
        <dbReference type="ARBA" id="ARBA00022960"/>
    </source>
</evidence>
<evidence type="ECO:0000256" key="10">
    <source>
        <dbReference type="ARBA" id="ARBA00033270"/>
    </source>
</evidence>
<evidence type="ECO:0000256" key="1">
    <source>
        <dbReference type="ARBA" id="ARBA00004141"/>
    </source>
</evidence>
<dbReference type="OrthoDB" id="9768187at2"/>
<dbReference type="Pfam" id="PF01098">
    <property type="entry name" value="FTSW_RODA_SPOVE"/>
    <property type="match status" value="1"/>
</dbReference>
<evidence type="ECO:0000256" key="7">
    <source>
        <dbReference type="ARBA" id="ARBA00022989"/>
    </source>
</evidence>
<dbReference type="GO" id="GO:0008360">
    <property type="term" value="P:regulation of cell shape"/>
    <property type="evidence" value="ECO:0007669"/>
    <property type="project" value="UniProtKB-KW"/>
</dbReference>
<keyword evidence="4 16" id="KW-0812">Transmembrane</keyword>
<evidence type="ECO:0000256" key="3">
    <source>
        <dbReference type="ARBA" id="ARBA00022679"/>
    </source>
</evidence>
<dbReference type="GO" id="GO:0009252">
    <property type="term" value="P:peptidoglycan biosynthetic process"/>
    <property type="evidence" value="ECO:0007669"/>
    <property type="project" value="UniProtKB-KW"/>
</dbReference>
<keyword evidence="7 16" id="KW-1133">Transmembrane helix</keyword>
<evidence type="ECO:0000256" key="2">
    <source>
        <dbReference type="ARBA" id="ARBA00022676"/>
    </source>
</evidence>
<feature type="transmembrane region" description="Helical" evidence="16">
    <location>
        <begin position="318"/>
        <end position="340"/>
    </location>
</feature>
<dbReference type="AlphaFoldDB" id="A0A292YBA6"/>
<feature type="transmembrane region" description="Helical" evidence="16">
    <location>
        <begin position="7"/>
        <end position="30"/>
    </location>
</feature>
<feature type="transmembrane region" description="Helical" evidence="16">
    <location>
        <begin position="142"/>
        <end position="161"/>
    </location>
</feature>
<keyword evidence="6" id="KW-0573">Peptidoglycan synthesis</keyword>
<evidence type="ECO:0000256" key="9">
    <source>
        <dbReference type="ARBA" id="ARBA00032370"/>
    </source>
</evidence>
<evidence type="ECO:0000256" key="4">
    <source>
        <dbReference type="ARBA" id="ARBA00022692"/>
    </source>
</evidence>
<comment type="similarity">
    <text evidence="11">Belongs to the SEDS family. FtsW subfamily.</text>
</comment>
<evidence type="ECO:0000256" key="14">
    <source>
        <dbReference type="ARBA" id="ARBA00044770"/>
    </source>
</evidence>
<feature type="transmembrane region" description="Helical" evidence="16">
    <location>
        <begin position="70"/>
        <end position="89"/>
    </location>
</feature>
<dbReference type="EMBL" id="BDME01000001">
    <property type="protein sequence ID" value="GAX86819.1"/>
    <property type="molecule type" value="Genomic_DNA"/>
</dbReference>
<dbReference type="GO" id="GO:0005886">
    <property type="term" value="C:plasma membrane"/>
    <property type="evidence" value="ECO:0007669"/>
    <property type="project" value="TreeGrafter"/>
</dbReference>
<dbReference type="GO" id="GO:0032153">
    <property type="term" value="C:cell division site"/>
    <property type="evidence" value="ECO:0007669"/>
    <property type="project" value="TreeGrafter"/>
</dbReference>
<dbReference type="PANTHER" id="PTHR30474">
    <property type="entry name" value="CELL CYCLE PROTEIN"/>
    <property type="match status" value="1"/>
</dbReference>
<keyword evidence="3" id="KW-0808">Transferase</keyword>
<evidence type="ECO:0000256" key="8">
    <source>
        <dbReference type="ARBA" id="ARBA00023136"/>
    </source>
</evidence>
<keyword evidence="17" id="KW-0132">Cell division</keyword>
<dbReference type="GO" id="GO:0008955">
    <property type="term" value="F:peptidoglycan glycosyltransferase activity"/>
    <property type="evidence" value="ECO:0007669"/>
    <property type="project" value="UniProtKB-EC"/>
</dbReference>
<dbReference type="RefSeq" id="WP_096257986.1">
    <property type="nucleotide sequence ID" value="NZ_BDME01000001.1"/>
</dbReference>
<keyword evidence="8 16" id="KW-0472">Membrane</keyword>
<sequence>MQKIDIIIFIIVAIFLLLGALFSYSLPIYLETVKNLGEYHFVARYLLFATVGFGLMVGLSYLNPDKWFNVIGWGILITSSILVISMPFLPETIAPVINGARRWIKIGPFKFSPVEFFKIGVIFFLSWSFTRKVKNIKSLKEEIKLILPYVVILGGFWYLILAYQSDLGQVMVMALVFAFMLLIAGGKFKTFTLIISGGIFIFILAVSSSHYRLARFKAWLALMSSNFFPHPIIDASSASYGQVKESLNAIHNGGILGQGIGNGVFKLGFLSDVHTDFVLAGIAEESGIIGISLVVILFMVLVYRIFKIANRSEKKEYQLFAFGVGTLISLQFIFNGLGVTSLIPIKGLTVPFLSYGGSSLLANLIAIGMVLMISKKAKL</sequence>
<keyword evidence="2" id="KW-0328">Glycosyltransferase</keyword>
<feature type="transmembrane region" description="Helical" evidence="16">
    <location>
        <begin position="167"/>
        <end position="184"/>
    </location>
</feature>
<gene>
    <name evidence="17" type="ORF">LNAT_P0114</name>
</gene>
<dbReference type="Proteomes" id="UP000217944">
    <property type="component" value="Unassembled WGS sequence"/>
</dbReference>
<organism evidence="17 18">
    <name type="scientific">Lebetimonas natsushimae</name>
    <dbReference type="NCBI Taxonomy" id="1936991"/>
    <lineage>
        <taxon>Bacteria</taxon>
        <taxon>Pseudomonadati</taxon>
        <taxon>Campylobacterota</taxon>
        <taxon>Epsilonproteobacteria</taxon>
        <taxon>Nautiliales</taxon>
        <taxon>Nautiliaceae</taxon>
        <taxon>Lebetimonas</taxon>
    </lineage>
</organism>
<dbReference type="PANTHER" id="PTHR30474:SF2">
    <property type="entry name" value="PEPTIDOGLYCAN GLYCOSYLTRANSFERASE FTSW-RELATED"/>
    <property type="match status" value="1"/>
</dbReference>
<evidence type="ECO:0000313" key="17">
    <source>
        <dbReference type="EMBL" id="GAX86819.1"/>
    </source>
</evidence>
<feature type="transmembrane region" description="Helical" evidence="16">
    <location>
        <begin position="42"/>
        <end position="63"/>
    </location>
</feature>
<reference evidence="17 18" key="1">
    <citation type="journal article" date="2017" name="Syst. Appl. Microbiol.">
        <title>Lebetimonas natsushimae sp. nov., a novel strictly anaerobic, moderately thermophilic chemoautotroph isolated from a deep-sea hydrothermal vent polychaete nest in the Mid-Okinawa Trough.</title>
        <authorList>
            <person name="Nagata R."/>
            <person name="Takaki Y."/>
            <person name="Tame A."/>
            <person name="Nunoura T."/>
            <person name="Muto H."/>
            <person name="Mino S."/>
            <person name="Sawayama S."/>
            <person name="Takai K."/>
            <person name="Nakagawa S."/>
        </authorList>
    </citation>
    <scope>NUCLEOTIDE SEQUENCE [LARGE SCALE GENOMIC DNA]</scope>
    <source>
        <strain evidence="17 18">HS1857</strain>
    </source>
</reference>
<keyword evidence="5" id="KW-0133">Cell shape</keyword>
<keyword evidence="17" id="KW-0131">Cell cycle</keyword>
<dbReference type="EC" id="2.4.99.28" evidence="14"/>
<feature type="transmembrane region" description="Helical" evidence="16">
    <location>
        <begin position="191"/>
        <end position="211"/>
    </location>
</feature>
<name>A0A292YBA6_9BACT</name>
<feature type="transmembrane region" description="Helical" evidence="16">
    <location>
        <begin position="352"/>
        <end position="373"/>
    </location>
</feature>